<keyword evidence="1" id="KW-0378">Hydrolase</keyword>
<evidence type="ECO:0000313" key="3">
    <source>
        <dbReference type="EMBL" id="GFH60943.1"/>
    </source>
</evidence>
<dbReference type="InterPro" id="IPR026870">
    <property type="entry name" value="Zinc_ribbon_dom"/>
</dbReference>
<evidence type="ECO:0000259" key="2">
    <source>
        <dbReference type="Pfam" id="PF13240"/>
    </source>
</evidence>
<dbReference type="Pfam" id="PF13240">
    <property type="entry name" value="Zn_Ribbon_1"/>
    <property type="match status" value="1"/>
</dbReference>
<dbReference type="AlphaFoldDB" id="A0AAD3DAT4"/>
<dbReference type="PANTHER" id="PTHR43316">
    <property type="entry name" value="HYDROLASE, HALOACID DELAHOGENASE-RELATED"/>
    <property type="match status" value="1"/>
</dbReference>
<dbReference type="GO" id="GO:0016787">
    <property type="term" value="F:hydrolase activity"/>
    <property type="evidence" value="ECO:0007669"/>
    <property type="project" value="UniProtKB-KW"/>
</dbReference>
<evidence type="ECO:0000256" key="1">
    <source>
        <dbReference type="ARBA" id="ARBA00022801"/>
    </source>
</evidence>
<dbReference type="InterPro" id="IPR023214">
    <property type="entry name" value="HAD_sf"/>
</dbReference>
<dbReference type="Proteomes" id="UP001054902">
    <property type="component" value="Unassembled WGS sequence"/>
</dbReference>
<organism evidence="3 4">
    <name type="scientific">Chaetoceros tenuissimus</name>
    <dbReference type="NCBI Taxonomy" id="426638"/>
    <lineage>
        <taxon>Eukaryota</taxon>
        <taxon>Sar</taxon>
        <taxon>Stramenopiles</taxon>
        <taxon>Ochrophyta</taxon>
        <taxon>Bacillariophyta</taxon>
        <taxon>Coscinodiscophyceae</taxon>
        <taxon>Chaetocerotophycidae</taxon>
        <taxon>Chaetocerotales</taxon>
        <taxon>Chaetocerotaceae</taxon>
        <taxon>Chaetoceros</taxon>
    </lineage>
</organism>
<dbReference type="EMBL" id="BLLK01000069">
    <property type="protein sequence ID" value="GFH60943.1"/>
    <property type="molecule type" value="Genomic_DNA"/>
</dbReference>
<keyword evidence="4" id="KW-1185">Reference proteome</keyword>
<dbReference type="InterPro" id="IPR036412">
    <property type="entry name" value="HAD-like_sf"/>
</dbReference>
<dbReference type="SUPFAM" id="SSF56784">
    <property type="entry name" value="HAD-like"/>
    <property type="match status" value="1"/>
</dbReference>
<name>A0AAD3DAT4_9STRA</name>
<comment type="caution">
    <text evidence="3">The sequence shown here is derived from an EMBL/GenBank/DDBJ whole genome shotgun (WGS) entry which is preliminary data.</text>
</comment>
<feature type="domain" description="Zinc-ribbon" evidence="2">
    <location>
        <begin position="428"/>
        <end position="449"/>
    </location>
</feature>
<sequence>MTLSKAFTTSTLSSTSKYFSRAFVSFQEPTSSNDESDKWENMYFENAPKQSSKDQRQQKIVRSEVRVVSFDLDNTIWKTGAVISSANDELAHHMESLGIDVPVRVEKVMGTLFKENKAKYCPLHANDDNLDLDHVKAPVLLTQLRKDAVLEILRNQTVELEHDLDQLAEEAFQVWTEARHSAIPLNLASSVLESLEEIRSMKTKTGQNVVVGAITDGNSDPRKVEILRDFFDFVINAEQVGISKPDRRVYDAAIQHVSTNDDLNHVFDEEIRENFDMLIDRLGPYWVHVGDDFIKDIVAAKDISMRSIWSRELVLDKHQAKEPSVPKPSNEADFNKAMANNKVVNMVIGTEDYLTDEVHSEFADAIVDNFRHVAHVITEWHKDGLETEEIETKSVDLPDYFEVVIPDEKVSEIPEVENEEVKKSDTKFCIECGEKLLRSAKFCSSCGFKQP</sequence>
<accession>A0AAD3DAT4</accession>
<protein>
    <recommendedName>
        <fullName evidence="2">Zinc-ribbon domain-containing protein</fullName>
    </recommendedName>
</protein>
<reference evidence="3 4" key="1">
    <citation type="journal article" date="2021" name="Sci. Rep.">
        <title>The genome of the diatom Chaetoceros tenuissimus carries an ancient integrated fragment of an extant virus.</title>
        <authorList>
            <person name="Hongo Y."/>
            <person name="Kimura K."/>
            <person name="Takaki Y."/>
            <person name="Yoshida Y."/>
            <person name="Baba S."/>
            <person name="Kobayashi G."/>
            <person name="Nagasaki K."/>
            <person name="Hano T."/>
            <person name="Tomaru Y."/>
        </authorList>
    </citation>
    <scope>NUCLEOTIDE SEQUENCE [LARGE SCALE GENOMIC DNA]</scope>
    <source>
        <strain evidence="3 4">NIES-3715</strain>
    </source>
</reference>
<proteinExistence type="predicted"/>
<gene>
    <name evidence="3" type="ORF">CTEN210_17419</name>
</gene>
<dbReference type="Pfam" id="PF00702">
    <property type="entry name" value="Hydrolase"/>
    <property type="match status" value="1"/>
</dbReference>
<dbReference type="PANTHER" id="PTHR43316:SF8">
    <property type="entry name" value="HAD FAMILY HYDROLASE"/>
    <property type="match status" value="1"/>
</dbReference>
<evidence type="ECO:0000313" key="4">
    <source>
        <dbReference type="Proteomes" id="UP001054902"/>
    </source>
</evidence>
<dbReference type="Gene3D" id="3.40.50.1000">
    <property type="entry name" value="HAD superfamily/HAD-like"/>
    <property type="match status" value="1"/>
</dbReference>
<dbReference type="InterPro" id="IPR051540">
    <property type="entry name" value="S-2-haloacid_dehalogenase"/>
</dbReference>